<keyword evidence="5 8" id="KW-0812">Transmembrane</keyword>
<feature type="transmembrane region" description="Helical" evidence="8">
    <location>
        <begin position="436"/>
        <end position="455"/>
    </location>
</feature>
<keyword evidence="4" id="KW-1003">Cell membrane</keyword>
<evidence type="ECO:0000256" key="6">
    <source>
        <dbReference type="ARBA" id="ARBA00022989"/>
    </source>
</evidence>
<dbReference type="Proteomes" id="UP000310754">
    <property type="component" value="Unassembled WGS sequence"/>
</dbReference>
<sequence length="646" mass="66004">MSSILARRGSLQGLVLISLLALPALALAVLAIVQVKEPAILFYATLPRIVAALVSGCLLGLAGGVFQRTFDNPLAEPSLLGISGGAALCLAASLVFAPVLWSHGYQIVALAGALIALATAFAVAWGPHLSTQTLVLAGVMINLFCNAAYAGLVLFNHDFLSNLLMWQAGSLQQSGWGPSLRLAVLAAISLGPLLLLERPLRLLSLGDGAAASLGLSVRTVKLILLFIASLLAASVTAEFGQIGLVGLAAPALARAIWRETQAGLIRCGVTGALLLLLTDQVMRLLSSVLGNLPVGAAAGLLAGPLLVGLARRAPLNAPTPIMLTFAARGHGNIKRLVILSLLLLAAFAFAAVVGRGPEGWALAGRDDLALVWRWRLPPLLAASGAGLCLAVAGFILQRLLRNPLAGPDLLGISHGAGLALAVAFVILPTLGVATKLAVTSAGAIAALLVVTLLGLRARFEPTRMLLLGVGLASMANAMLVIALAGGGQRGAALLGWFSGMTAGVDLATSVAACLVGCAGLLACLSLHRQMDLISLGDAAATGFGLRVAVVRAAGIALAAILTAAGTMVVGPISFIGLMVPHAAAILGFRKTAGASVASGLIGALLMTLAEWLSRNLVWPWALSPSLLAALVAGPWFLWQLHRRQRQ</sequence>
<evidence type="ECO:0000313" key="9">
    <source>
        <dbReference type="EMBL" id="THF49370.1"/>
    </source>
</evidence>
<organism evidence="9 10">
    <name type="scientific">Allorhizobium terrae</name>
    <dbReference type="NCBI Taxonomy" id="1848972"/>
    <lineage>
        <taxon>Bacteria</taxon>
        <taxon>Pseudomonadati</taxon>
        <taxon>Pseudomonadota</taxon>
        <taxon>Alphaproteobacteria</taxon>
        <taxon>Hyphomicrobiales</taxon>
        <taxon>Rhizobiaceae</taxon>
        <taxon>Rhizobium/Agrobacterium group</taxon>
        <taxon>Allorhizobium</taxon>
    </lineage>
</organism>
<comment type="caution">
    <text evidence="9">The sequence shown here is derived from an EMBL/GenBank/DDBJ whole genome shotgun (WGS) entry which is preliminary data.</text>
</comment>
<keyword evidence="10" id="KW-1185">Reference proteome</keyword>
<dbReference type="PANTHER" id="PTHR30472">
    <property type="entry name" value="FERRIC ENTEROBACTIN TRANSPORT SYSTEM PERMEASE PROTEIN"/>
    <property type="match status" value="1"/>
</dbReference>
<keyword evidence="3" id="KW-0813">Transport</keyword>
<feature type="transmembrane region" description="Helical" evidence="8">
    <location>
        <begin position="107"/>
        <end position="126"/>
    </location>
</feature>
<dbReference type="GO" id="GO:0033214">
    <property type="term" value="P:siderophore-iron import into cell"/>
    <property type="evidence" value="ECO:0007669"/>
    <property type="project" value="TreeGrafter"/>
</dbReference>
<feature type="transmembrane region" description="Helical" evidence="8">
    <location>
        <begin position="294"/>
        <end position="315"/>
    </location>
</feature>
<feature type="transmembrane region" description="Helical" evidence="8">
    <location>
        <begin position="555"/>
        <end position="579"/>
    </location>
</feature>
<dbReference type="NCBIfam" id="NF007866">
    <property type="entry name" value="PRK10577.1-2"/>
    <property type="match status" value="1"/>
</dbReference>
<dbReference type="EMBL" id="SSOA01000006">
    <property type="protein sequence ID" value="THF49370.1"/>
    <property type="molecule type" value="Genomic_DNA"/>
</dbReference>
<evidence type="ECO:0000256" key="3">
    <source>
        <dbReference type="ARBA" id="ARBA00022448"/>
    </source>
</evidence>
<dbReference type="SUPFAM" id="SSF81345">
    <property type="entry name" value="ABC transporter involved in vitamin B12 uptake, BtuC"/>
    <property type="match status" value="2"/>
</dbReference>
<dbReference type="Gene3D" id="1.10.3470.10">
    <property type="entry name" value="ABC transporter involved in vitamin B12 uptake, BtuC"/>
    <property type="match status" value="2"/>
</dbReference>
<comment type="subcellular location">
    <subcellularLocation>
        <location evidence="1">Cell membrane</location>
        <topology evidence="1">Multi-pass membrane protein</topology>
    </subcellularLocation>
</comment>
<dbReference type="InterPro" id="IPR000522">
    <property type="entry name" value="ABC_transptr_permease_BtuC"/>
</dbReference>
<protein>
    <submittedName>
        <fullName evidence="9">Fe(3+)-hydroxamate ABC transporter permease FhuB</fullName>
    </submittedName>
</protein>
<evidence type="ECO:0000256" key="7">
    <source>
        <dbReference type="ARBA" id="ARBA00023136"/>
    </source>
</evidence>
<feature type="transmembrane region" description="Helical" evidence="8">
    <location>
        <begin position="133"/>
        <end position="155"/>
    </location>
</feature>
<proteinExistence type="inferred from homology"/>
<name>A0A4S3ZUD3_9HYPH</name>
<accession>A0A4S3ZUD3</accession>
<evidence type="ECO:0000256" key="4">
    <source>
        <dbReference type="ARBA" id="ARBA00022475"/>
    </source>
</evidence>
<dbReference type="GO" id="GO:0005886">
    <property type="term" value="C:plasma membrane"/>
    <property type="evidence" value="ECO:0007669"/>
    <property type="project" value="UniProtKB-SubCell"/>
</dbReference>
<feature type="transmembrane region" description="Helical" evidence="8">
    <location>
        <begin position="78"/>
        <end position="101"/>
    </location>
</feature>
<feature type="transmembrane region" description="Helical" evidence="8">
    <location>
        <begin position="464"/>
        <end position="486"/>
    </location>
</feature>
<feature type="transmembrane region" description="Helical" evidence="8">
    <location>
        <begin position="506"/>
        <end position="525"/>
    </location>
</feature>
<evidence type="ECO:0000313" key="10">
    <source>
        <dbReference type="Proteomes" id="UP000310754"/>
    </source>
</evidence>
<keyword evidence="7 8" id="KW-0472">Membrane</keyword>
<feature type="transmembrane region" description="Helical" evidence="8">
    <location>
        <begin position="41"/>
        <end position="66"/>
    </location>
</feature>
<dbReference type="PANTHER" id="PTHR30472:SF37">
    <property type="entry name" value="FE(3+) DICITRATE TRANSPORT SYSTEM PERMEASE PROTEIN FECD-RELATED"/>
    <property type="match status" value="1"/>
</dbReference>
<evidence type="ECO:0000256" key="2">
    <source>
        <dbReference type="ARBA" id="ARBA00007935"/>
    </source>
</evidence>
<keyword evidence="6 8" id="KW-1133">Transmembrane helix</keyword>
<dbReference type="GO" id="GO:0022857">
    <property type="term" value="F:transmembrane transporter activity"/>
    <property type="evidence" value="ECO:0007669"/>
    <property type="project" value="InterPro"/>
</dbReference>
<reference evidence="9 10" key="1">
    <citation type="submission" date="2019-04" db="EMBL/GenBank/DDBJ databases">
        <title>Rhizobium terrae sp. nov., isolated from a paddy soil.</title>
        <authorList>
            <person name="Lin S.-Y."/>
            <person name="Hameed A."/>
            <person name="Huang H.-I."/>
            <person name="Young C.-C."/>
        </authorList>
    </citation>
    <scope>NUCLEOTIDE SEQUENCE [LARGE SCALE GENOMIC DNA]</scope>
    <source>
        <strain evidence="9 10">CC-HIH110</strain>
    </source>
</reference>
<dbReference type="InterPro" id="IPR037294">
    <property type="entry name" value="ABC_BtuC-like"/>
</dbReference>
<feature type="transmembrane region" description="Helical" evidence="8">
    <location>
        <begin position="175"/>
        <end position="196"/>
    </location>
</feature>
<evidence type="ECO:0000256" key="8">
    <source>
        <dbReference type="SAM" id="Phobius"/>
    </source>
</evidence>
<dbReference type="CDD" id="cd06550">
    <property type="entry name" value="TM_ABC_iron-siderophores_like"/>
    <property type="match status" value="2"/>
</dbReference>
<evidence type="ECO:0000256" key="1">
    <source>
        <dbReference type="ARBA" id="ARBA00004651"/>
    </source>
</evidence>
<dbReference type="AlphaFoldDB" id="A0A4S3ZUD3"/>
<feature type="transmembrane region" description="Helical" evidence="8">
    <location>
        <begin position="618"/>
        <end position="638"/>
    </location>
</feature>
<feature type="transmembrane region" description="Helical" evidence="8">
    <location>
        <begin position="409"/>
        <end position="430"/>
    </location>
</feature>
<dbReference type="Pfam" id="PF01032">
    <property type="entry name" value="FecCD"/>
    <property type="match status" value="2"/>
</dbReference>
<evidence type="ECO:0000256" key="5">
    <source>
        <dbReference type="ARBA" id="ARBA00022692"/>
    </source>
</evidence>
<feature type="transmembrane region" description="Helical" evidence="8">
    <location>
        <begin position="336"/>
        <end position="356"/>
    </location>
</feature>
<feature type="transmembrane region" description="Helical" evidence="8">
    <location>
        <begin position="376"/>
        <end position="397"/>
    </location>
</feature>
<comment type="similarity">
    <text evidence="2">Belongs to the binding-protein-dependent transport system permease family. FecCD subfamily.</text>
</comment>
<gene>
    <name evidence="9" type="primary">fhuB</name>
    <name evidence="9" type="ORF">E6C51_12765</name>
</gene>
<feature type="transmembrane region" description="Helical" evidence="8">
    <location>
        <begin position="208"/>
        <end position="233"/>
    </location>
</feature>